<feature type="signal peptide" evidence="11">
    <location>
        <begin position="1"/>
        <end position="18"/>
    </location>
</feature>
<reference evidence="13" key="1">
    <citation type="submission" date="2023-06" db="EMBL/GenBank/DDBJ databases">
        <title>Genome-scale phylogeny and comparative genomics of the fungal order Sordariales.</title>
        <authorList>
            <consortium name="Lawrence Berkeley National Laboratory"/>
            <person name="Hensen N."/>
            <person name="Bonometti L."/>
            <person name="Westerberg I."/>
            <person name="Brannstrom I.O."/>
            <person name="Guillou S."/>
            <person name="Cros-Aarteil S."/>
            <person name="Calhoun S."/>
            <person name="Haridas S."/>
            <person name="Kuo A."/>
            <person name="Mondo S."/>
            <person name="Pangilinan J."/>
            <person name="Riley R."/>
            <person name="LaButti K."/>
            <person name="Andreopoulos B."/>
            <person name="Lipzen A."/>
            <person name="Chen C."/>
            <person name="Yanf M."/>
            <person name="Daum C."/>
            <person name="Ng V."/>
            <person name="Clum A."/>
            <person name="Steindorff A."/>
            <person name="Ohm R."/>
            <person name="Martin F."/>
            <person name="Silar P."/>
            <person name="Natvig D."/>
            <person name="Lalanne C."/>
            <person name="Gautier V."/>
            <person name="Ament-velasquez S.L."/>
            <person name="Kruys A."/>
            <person name="Hutchinson M.I."/>
            <person name="Powell A.J."/>
            <person name="Barry K."/>
            <person name="Miller A.N."/>
            <person name="Grigoriev I.V."/>
            <person name="Debuchy R."/>
            <person name="Gladieux P."/>
            <person name="Thoren M.H."/>
            <person name="Johannesson H."/>
        </authorList>
    </citation>
    <scope>NUCLEOTIDE SEQUENCE</scope>
    <source>
        <strain evidence="13">SMH3391-2</strain>
    </source>
</reference>
<evidence type="ECO:0000256" key="3">
    <source>
        <dbReference type="ARBA" id="ARBA00022089"/>
    </source>
</evidence>
<dbReference type="InterPro" id="IPR037654">
    <property type="entry name" value="Big1"/>
</dbReference>
<evidence type="ECO:0000256" key="10">
    <source>
        <dbReference type="SAM" id="Phobius"/>
    </source>
</evidence>
<keyword evidence="8 10" id="KW-0472">Membrane</keyword>
<keyword evidence="14" id="KW-1185">Reference proteome</keyword>
<evidence type="ECO:0000313" key="14">
    <source>
        <dbReference type="Proteomes" id="UP001174934"/>
    </source>
</evidence>
<protein>
    <recommendedName>
        <fullName evidence="3">Protein BIG1</fullName>
    </recommendedName>
</protein>
<dbReference type="GO" id="GO:0006078">
    <property type="term" value="P:(1-&gt;6)-beta-D-glucan biosynthetic process"/>
    <property type="evidence" value="ECO:0007669"/>
    <property type="project" value="TreeGrafter"/>
</dbReference>
<evidence type="ECO:0000256" key="8">
    <source>
        <dbReference type="ARBA" id="ARBA00023136"/>
    </source>
</evidence>
<dbReference type="GO" id="GO:0005789">
    <property type="term" value="C:endoplasmic reticulum membrane"/>
    <property type="evidence" value="ECO:0007669"/>
    <property type="project" value="UniProtKB-SubCell"/>
</dbReference>
<evidence type="ECO:0000256" key="9">
    <source>
        <dbReference type="ARBA" id="ARBA00023316"/>
    </source>
</evidence>
<organism evidence="13 14">
    <name type="scientific">Bombardia bombarda</name>
    <dbReference type="NCBI Taxonomy" id="252184"/>
    <lineage>
        <taxon>Eukaryota</taxon>
        <taxon>Fungi</taxon>
        <taxon>Dikarya</taxon>
        <taxon>Ascomycota</taxon>
        <taxon>Pezizomycotina</taxon>
        <taxon>Sordariomycetes</taxon>
        <taxon>Sordariomycetidae</taxon>
        <taxon>Sordariales</taxon>
        <taxon>Lasiosphaeriaceae</taxon>
        <taxon>Bombardia</taxon>
    </lineage>
</organism>
<dbReference type="Proteomes" id="UP001174934">
    <property type="component" value="Unassembled WGS sequence"/>
</dbReference>
<evidence type="ECO:0000313" key="13">
    <source>
        <dbReference type="EMBL" id="KAK0636289.1"/>
    </source>
</evidence>
<evidence type="ECO:0000259" key="12">
    <source>
        <dbReference type="Pfam" id="PF20520"/>
    </source>
</evidence>
<comment type="caution">
    <text evidence="13">The sequence shown here is derived from an EMBL/GenBank/DDBJ whole genome shotgun (WGS) entry which is preliminary data.</text>
</comment>
<feature type="domain" description="V-type proton ATPase subunit S1/VOA1 transmembrane" evidence="12">
    <location>
        <begin position="238"/>
        <end position="277"/>
    </location>
</feature>
<keyword evidence="6" id="KW-0256">Endoplasmic reticulum</keyword>
<keyword evidence="5 11" id="KW-0732">Signal</keyword>
<evidence type="ECO:0000256" key="1">
    <source>
        <dbReference type="ARBA" id="ARBA00004115"/>
    </source>
</evidence>
<keyword evidence="9" id="KW-0961">Cell wall biogenesis/degradation</keyword>
<feature type="transmembrane region" description="Helical" evidence="10">
    <location>
        <begin position="239"/>
        <end position="262"/>
    </location>
</feature>
<dbReference type="Pfam" id="PF20520">
    <property type="entry name" value="Ac45-VOA1_TM"/>
    <property type="match status" value="1"/>
</dbReference>
<evidence type="ECO:0000256" key="7">
    <source>
        <dbReference type="ARBA" id="ARBA00022989"/>
    </source>
</evidence>
<comment type="subcellular location">
    <subcellularLocation>
        <location evidence="1">Endoplasmic reticulum membrane</location>
        <topology evidence="1">Single-pass type I membrane protein</topology>
    </subcellularLocation>
</comment>
<proteinExistence type="inferred from homology"/>
<evidence type="ECO:0000256" key="4">
    <source>
        <dbReference type="ARBA" id="ARBA00022692"/>
    </source>
</evidence>
<evidence type="ECO:0000256" key="5">
    <source>
        <dbReference type="ARBA" id="ARBA00022729"/>
    </source>
</evidence>
<comment type="similarity">
    <text evidence="2">Belongs to the BIG1 family.</text>
</comment>
<accession>A0AA40CGB4</accession>
<sequence length="288" mass="31204">MQLSIAATLLAACAAVNAFSDSSPFILFSTAELPSPPTDAQLQTSSQVLAAAKQLLASCPTERYVLVSEPNVHAADIRDGAAGANSRCQMPSLCRAVASEATRGRFSVAEVIGQVSSGPLKEYVQEACAKKGKTAVTVDKVELRHLPAVSVREEDAAERRMVLAQNDYELGQLLESLEGEQYTVVILSDPNEFKAYEPEFVQPVHMDLKRQPKESVAFIGRRAGDSKYDNRPLFEKYQFFTPGVFMALVTLVVILSILTVGLKALASLEVSYGAFDKDMGPAAQKKQQ</sequence>
<dbReference type="EMBL" id="JAULSR010000001">
    <property type="protein sequence ID" value="KAK0636289.1"/>
    <property type="molecule type" value="Genomic_DNA"/>
</dbReference>
<gene>
    <name evidence="13" type="ORF">B0T17DRAFT_518699</name>
</gene>
<keyword evidence="7 10" id="KW-1133">Transmembrane helix</keyword>
<keyword evidence="4 10" id="KW-0812">Transmembrane</keyword>
<dbReference type="PANTHER" id="PTHR28285">
    <property type="entry name" value="PROTEIN BIG1"/>
    <property type="match status" value="1"/>
</dbReference>
<name>A0AA40CGB4_9PEZI</name>
<dbReference type="PANTHER" id="PTHR28285:SF1">
    <property type="entry name" value="PROTEIN BIG1"/>
    <property type="match status" value="1"/>
</dbReference>
<evidence type="ECO:0000256" key="6">
    <source>
        <dbReference type="ARBA" id="ARBA00022824"/>
    </source>
</evidence>
<dbReference type="InterPro" id="IPR046756">
    <property type="entry name" value="VAS1/VOA1_TM"/>
</dbReference>
<dbReference type="GO" id="GO:0009272">
    <property type="term" value="P:fungal-type cell wall biogenesis"/>
    <property type="evidence" value="ECO:0007669"/>
    <property type="project" value="TreeGrafter"/>
</dbReference>
<evidence type="ECO:0000256" key="2">
    <source>
        <dbReference type="ARBA" id="ARBA00008203"/>
    </source>
</evidence>
<dbReference type="AlphaFoldDB" id="A0AA40CGB4"/>
<evidence type="ECO:0000256" key="11">
    <source>
        <dbReference type="SAM" id="SignalP"/>
    </source>
</evidence>
<dbReference type="GO" id="GO:0071555">
    <property type="term" value="P:cell wall organization"/>
    <property type="evidence" value="ECO:0007669"/>
    <property type="project" value="UniProtKB-KW"/>
</dbReference>
<feature type="chain" id="PRO_5041452005" description="Protein BIG1" evidence="11">
    <location>
        <begin position="19"/>
        <end position="288"/>
    </location>
</feature>